<dbReference type="AlphaFoldDB" id="A0A1F5YNB1"/>
<evidence type="ECO:0000313" key="2">
    <source>
        <dbReference type="EMBL" id="OGG01523.1"/>
    </source>
</evidence>
<organism evidence="2 3">
    <name type="scientific">Candidatus Gottesmanbacteria bacterium RBG_16_52_11</name>
    <dbReference type="NCBI Taxonomy" id="1798374"/>
    <lineage>
        <taxon>Bacteria</taxon>
        <taxon>Candidatus Gottesmaniibacteriota</taxon>
    </lineage>
</organism>
<evidence type="ECO:0008006" key="4">
    <source>
        <dbReference type="Google" id="ProtNLM"/>
    </source>
</evidence>
<comment type="caution">
    <text evidence="2">The sequence shown here is derived from an EMBL/GenBank/DDBJ whole genome shotgun (WGS) entry which is preliminary data.</text>
</comment>
<sequence>MRRVIPVIIFLLSMSLLLPGILHAAEEEKLPFCDELKVEDIVVKYDTMYTEEEYIIEDVPTGNTGIGAIDDILNTIRNIIIKGYAEISNNVYPEGNIEENTILSPMSLYYKNLTDTYFKIYYTKDKTIESKTVCDDKFQNNGRLCVYDENGSIIAQITATSPFITTDGNPINICELQQASKDLASNFAFGEKPQTCIDRPTGKRMYDYRTLQNIVVNLEEPPPCAEKLNPSETPVDSKASVDVNHFEFEAGILGYWKGVILNIFKFIMHQDLSSVCEIPGIKCVDFKFRYVGGVVQPRFKVAGRDLSGEVTKNAALVNSAQPLPKNDAKTEGDFGKSMTPRVVGKFDTRQNARTDKFVKQPLNLFGMVRNVKANGYMEGNFLNTAVGIQCSVTPFVVHKDYIMPRYPIGYSDDDDPNADNITYEKRCEFEEVGVVGSKYTSDWSIGNYPGDIIDPGTVTGDMCAENPGFTGNNAAKFYDALNSAASEIGIPACVLNGVALIEGGARYNEIPDLAQCLAHVNVCSAVGPMQFTTGKGPPSDPTCSTCPAGYCPNAWAGYGAGGNPCMYKDALSAAARKLKNDGPLTDSDPSSQYQQIRNAGYHYYGNDTDRFARLCGCTYGEYIYKVCVPSYQCGSGNPQALNGSGQNRNGLTQR</sequence>
<keyword evidence="1" id="KW-0732">Signal</keyword>
<accession>A0A1F5YNB1</accession>
<dbReference type="Proteomes" id="UP000178448">
    <property type="component" value="Unassembled WGS sequence"/>
</dbReference>
<evidence type="ECO:0000256" key="1">
    <source>
        <dbReference type="SAM" id="SignalP"/>
    </source>
</evidence>
<proteinExistence type="predicted"/>
<protein>
    <recommendedName>
        <fullName evidence="4">Transglycosylase SLT domain-containing protein</fullName>
    </recommendedName>
</protein>
<name>A0A1F5YNB1_9BACT</name>
<feature type="signal peptide" evidence="1">
    <location>
        <begin position="1"/>
        <end position="24"/>
    </location>
</feature>
<reference evidence="2 3" key="1">
    <citation type="journal article" date="2016" name="Nat. Commun.">
        <title>Thousands of microbial genomes shed light on interconnected biogeochemical processes in an aquifer system.</title>
        <authorList>
            <person name="Anantharaman K."/>
            <person name="Brown C.T."/>
            <person name="Hug L.A."/>
            <person name="Sharon I."/>
            <person name="Castelle C.J."/>
            <person name="Probst A.J."/>
            <person name="Thomas B.C."/>
            <person name="Singh A."/>
            <person name="Wilkins M.J."/>
            <person name="Karaoz U."/>
            <person name="Brodie E.L."/>
            <person name="Williams K.H."/>
            <person name="Hubbard S.S."/>
            <person name="Banfield J.F."/>
        </authorList>
    </citation>
    <scope>NUCLEOTIDE SEQUENCE [LARGE SCALE GENOMIC DNA]</scope>
</reference>
<gene>
    <name evidence="2" type="ORF">A2Z33_00610</name>
</gene>
<evidence type="ECO:0000313" key="3">
    <source>
        <dbReference type="Proteomes" id="UP000178448"/>
    </source>
</evidence>
<dbReference type="STRING" id="1798374.A2Z33_00610"/>
<dbReference type="EMBL" id="MFJD01000015">
    <property type="protein sequence ID" value="OGG01523.1"/>
    <property type="molecule type" value="Genomic_DNA"/>
</dbReference>
<feature type="chain" id="PRO_5009522544" description="Transglycosylase SLT domain-containing protein" evidence="1">
    <location>
        <begin position="25"/>
        <end position="654"/>
    </location>
</feature>